<organism evidence="2 3">
    <name type="scientific">Streptomyces enissocaesilis</name>
    <dbReference type="NCBI Taxonomy" id="332589"/>
    <lineage>
        <taxon>Bacteria</taxon>
        <taxon>Bacillati</taxon>
        <taxon>Actinomycetota</taxon>
        <taxon>Actinomycetes</taxon>
        <taxon>Kitasatosporales</taxon>
        <taxon>Streptomycetaceae</taxon>
        <taxon>Streptomyces</taxon>
        <taxon>Streptomyces rochei group</taxon>
    </lineage>
</organism>
<dbReference type="InterPro" id="IPR002560">
    <property type="entry name" value="Transposase_DDE"/>
</dbReference>
<name>A0ABN3WQG9_9ACTN</name>
<dbReference type="InterPro" id="IPR047951">
    <property type="entry name" value="Transpos_ISL3"/>
</dbReference>
<dbReference type="PANTHER" id="PTHR33498">
    <property type="entry name" value="TRANSPOSASE FOR INSERTION SEQUENCE ELEMENT IS1557"/>
    <property type="match status" value="1"/>
</dbReference>
<dbReference type="Proteomes" id="UP001500403">
    <property type="component" value="Unassembled WGS sequence"/>
</dbReference>
<gene>
    <name evidence="2" type="ORF">GCM10010446_04440</name>
</gene>
<dbReference type="PANTHER" id="PTHR33498:SF1">
    <property type="entry name" value="TRANSPOSASE FOR INSERTION SEQUENCE ELEMENT IS1557"/>
    <property type="match status" value="1"/>
</dbReference>
<dbReference type="EMBL" id="BAAAUD010000007">
    <property type="protein sequence ID" value="GAA2923362.1"/>
    <property type="molecule type" value="Genomic_DNA"/>
</dbReference>
<evidence type="ECO:0000313" key="2">
    <source>
        <dbReference type="EMBL" id="GAA2923362.1"/>
    </source>
</evidence>
<keyword evidence="3" id="KW-1185">Reference proteome</keyword>
<proteinExistence type="predicted"/>
<comment type="caution">
    <text evidence="2">The sequence shown here is derived from an EMBL/GenBank/DDBJ whole genome shotgun (WGS) entry which is preliminary data.</text>
</comment>
<accession>A0ABN3WQG9</accession>
<feature type="domain" description="Transposase IS204/IS1001/IS1096/IS1165 DDE" evidence="1">
    <location>
        <begin position="28"/>
        <end position="122"/>
    </location>
</feature>
<dbReference type="RefSeq" id="WP_425577106.1">
    <property type="nucleotide sequence ID" value="NZ_BAAAUD010000007.1"/>
</dbReference>
<evidence type="ECO:0000313" key="3">
    <source>
        <dbReference type="Proteomes" id="UP001500403"/>
    </source>
</evidence>
<evidence type="ECO:0000259" key="1">
    <source>
        <dbReference type="Pfam" id="PF01610"/>
    </source>
</evidence>
<dbReference type="Pfam" id="PF01610">
    <property type="entry name" value="DDE_Tnp_ISL3"/>
    <property type="match status" value="1"/>
</dbReference>
<protein>
    <recommendedName>
        <fullName evidence="1">Transposase IS204/IS1001/IS1096/IS1165 DDE domain-containing protein</fullName>
    </recommendedName>
</protein>
<sequence>MGMPVAKDTLLRLLRASDLEEPGAVRVLGVDEFALLKGHNYATLLVDLEARRPIDVLPGREAETVARWLKGRPEVEIVCRDRASAYAEAARAAAPQAVQIADVWHLWNNLAKAVERTLTSHYACIRAGHEAVRQPDEEASVPPPDGTLDVNGRPRRIVGRIRERHRRVHELLAQGRSSRGISRDLDLDYYAVRRYARTSDVDYAVGQGHPATDPAGRPQAIPLRTLHRGLPQRQPAVS</sequence>
<reference evidence="2 3" key="1">
    <citation type="journal article" date="2019" name="Int. J. Syst. Evol. Microbiol.">
        <title>The Global Catalogue of Microorganisms (GCM) 10K type strain sequencing project: providing services to taxonomists for standard genome sequencing and annotation.</title>
        <authorList>
            <consortium name="The Broad Institute Genomics Platform"/>
            <consortium name="The Broad Institute Genome Sequencing Center for Infectious Disease"/>
            <person name="Wu L."/>
            <person name="Ma J."/>
        </authorList>
    </citation>
    <scope>NUCLEOTIDE SEQUENCE [LARGE SCALE GENOMIC DNA]</scope>
    <source>
        <strain evidence="2 3">JCM 9088</strain>
    </source>
</reference>